<accession>A0A5R9GD09</accession>
<comment type="caution">
    <text evidence="1">The sequence shown here is derived from an EMBL/GenBank/DDBJ whole genome shotgun (WGS) entry which is preliminary data.</text>
</comment>
<keyword evidence="2" id="KW-1185">Reference proteome</keyword>
<evidence type="ECO:0000313" key="1">
    <source>
        <dbReference type="EMBL" id="TLS52989.1"/>
    </source>
</evidence>
<gene>
    <name evidence="1" type="primary">spoIIIAB</name>
    <name evidence="1" type="ORF">FE782_06360</name>
</gene>
<protein>
    <submittedName>
        <fullName evidence="1">Stage III sporulation protein AB</fullName>
    </submittedName>
</protein>
<name>A0A5R9GD09_9BACL</name>
<dbReference type="RefSeq" id="WP_138193230.1">
    <property type="nucleotide sequence ID" value="NZ_VCIW01000003.1"/>
</dbReference>
<dbReference type="AlphaFoldDB" id="A0A5R9GD09"/>
<organism evidence="1 2">
    <name type="scientific">Paenibacillus antri</name>
    <dbReference type="NCBI Taxonomy" id="2582848"/>
    <lineage>
        <taxon>Bacteria</taxon>
        <taxon>Bacillati</taxon>
        <taxon>Bacillota</taxon>
        <taxon>Bacilli</taxon>
        <taxon>Bacillales</taxon>
        <taxon>Paenibacillaceae</taxon>
        <taxon>Paenibacillus</taxon>
    </lineage>
</organism>
<dbReference type="InterPro" id="IPR014198">
    <property type="entry name" value="Spore_III_AB"/>
</dbReference>
<dbReference type="EMBL" id="VCIW01000003">
    <property type="protein sequence ID" value="TLS52989.1"/>
    <property type="molecule type" value="Genomic_DNA"/>
</dbReference>
<dbReference type="NCBIfam" id="TIGR02833">
    <property type="entry name" value="spore_III_AB"/>
    <property type="match status" value="1"/>
</dbReference>
<sequence length="173" mass="18690">MLKWIGATMILAAGTAYGFAQASRYARRPKELRLLGAALGTLESEIVYGLSPLPEALNRVASATQKPVSLLFADAAARMADARSERTAGDCWKEAVNAVWSATALQGPEKASLLALAPTLGMTDRDDQAKHLRLAIAQLRAEEETAREEQARYGKMWRSLGALTAALVVILMY</sequence>
<evidence type="ECO:0000313" key="2">
    <source>
        <dbReference type="Proteomes" id="UP000309676"/>
    </source>
</evidence>
<dbReference type="Proteomes" id="UP000309676">
    <property type="component" value="Unassembled WGS sequence"/>
</dbReference>
<proteinExistence type="predicted"/>
<reference evidence="1 2" key="1">
    <citation type="submission" date="2019-05" db="EMBL/GenBank/DDBJ databases">
        <authorList>
            <person name="Narsing Rao M.P."/>
            <person name="Li W.J."/>
        </authorList>
    </citation>
    <scope>NUCLEOTIDE SEQUENCE [LARGE SCALE GENOMIC DNA]</scope>
    <source>
        <strain evidence="1 2">SYSU_K30003</strain>
    </source>
</reference>
<dbReference type="OrthoDB" id="1957909at2"/>
<dbReference type="PIRSF" id="PIRSF021435">
    <property type="entry name" value="SpoIIIAB"/>
    <property type="match status" value="1"/>
</dbReference>
<dbReference type="Pfam" id="PF09548">
    <property type="entry name" value="Spore_III_AB"/>
    <property type="match status" value="1"/>
</dbReference>